<dbReference type="CDD" id="cd00060">
    <property type="entry name" value="FHA"/>
    <property type="match status" value="1"/>
</dbReference>
<feature type="domain" description="FHA" evidence="6">
    <location>
        <begin position="339"/>
        <end position="388"/>
    </location>
</feature>
<dbReference type="Gene3D" id="2.60.200.20">
    <property type="match status" value="1"/>
</dbReference>
<evidence type="ECO:0000256" key="3">
    <source>
        <dbReference type="ARBA" id="ARBA00022777"/>
    </source>
</evidence>
<dbReference type="Pfam" id="PF00069">
    <property type="entry name" value="Pkinase"/>
    <property type="match status" value="1"/>
</dbReference>
<reference evidence="8 9" key="1">
    <citation type="submission" date="2024-02" db="EMBL/GenBank/DDBJ databases">
        <title>Deinococcus xinjiangensis NBRC 107630.</title>
        <authorList>
            <person name="Ichikawa N."/>
            <person name="Katano-Makiyama Y."/>
            <person name="Hidaka K."/>
        </authorList>
    </citation>
    <scope>NUCLEOTIDE SEQUENCE [LARGE SCALE GENOMIC DNA]</scope>
    <source>
        <strain evidence="8 9">NBRC 107630</strain>
    </source>
</reference>
<evidence type="ECO:0000259" key="7">
    <source>
        <dbReference type="PROSITE" id="PS50011"/>
    </source>
</evidence>
<proteinExistence type="predicted"/>
<gene>
    <name evidence="8" type="primary">pknD_4</name>
    <name evidence="8" type="ORF">Dxin01_02856</name>
</gene>
<dbReference type="InterPro" id="IPR008271">
    <property type="entry name" value="Ser/Thr_kinase_AS"/>
</dbReference>
<dbReference type="InterPro" id="IPR008984">
    <property type="entry name" value="SMAD_FHA_dom_sf"/>
</dbReference>
<protein>
    <submittedName>
        <fullName evidence="8">Serine/threonine-protein kinase PknD</fullName>
    </submittedName>
</protein>
<dbReference type="Proteomes" id="UP001458946">
    <property type="component" value="Unassembled WGS sequence"/>
</dbReference>
<dbReference type="PROSITE" id="PS00108">
    <property type="entry name" value="PROTEIN_KINASE_ST"/>
    <property type="match status" value="1"/>
</dbReference>
<feature type="region of interest" description="Disordered" evidence="5">
    <location>
        <begin position="1001"/>
        <end position="1024"/>
    </location>
</feature>
<evidence type="ECO:0000313" key="9">
    <source>
        <dbReference type="Proteomes" id="UP001458946"/>
    </source>
</evidence>
<dbReference type="PROSITE" id="PS50006">
    <property type="entry name" value="FHA_DOMAIN"/>
    <property type="match status" value="1"/>
</dbReference>
<feature type="region of interest" description="Disordered" evidence="5">
    <location>
        <begin position="1518"/>
        <end position="1546"/>
    </location>
</feature>
<dbReference type="InterPro" id="IPR011009">
    <property type="entry name" value="Kinase-like_dom_sf"/>
</dbReference>
<dbReference type="PROSITE" id="PS50011">
    <property type="entry name" value="PROTEIN_KINASE_DOM"/>
    <property type="match status" value="1"/>
</dbReference>
<feature type="compositionally biased region" description="Basic and acidic residues" evidence="5">
    <location>
        <begin position="1063"/>
        <end position="1093"/>
    </location>
</feature>
<dbReference type="SMART" id="SM00220">
    <property type="entry name" value="S_TKc"/>
    <property type="match status" value="1"/>
</dbReference>
<dbReference type="Pfam" id="PF00498">
    <property type="entry name" value="FHA"/>
    <property type="match status" value="1"/>
</dbReference>
<dbReference type="EMBL" id="BAABRN010000038">
    <property type="protein sequence ID" value="GAA5503107.1"/>
    <property type="molecule type" value="Genomic_DNA"/>
</dbReference>
<organism evidence="8 9">
    <name type="scientific">Deinococcus xinjiangensis</name>
    <dbReference type="NCBI Taxonomy" id="457454"/>
    <lineage>
        <taxon>Bacteria</taxon>
        <taxon>Thermotogati</taxon>
        <taxon>Deinococcota</taxon>
        <taxon>Deinococci</taxon>
        <taxon>Deinococcales</taxon>
        <taxon>Deinococcaceae</taxon>
        <taxon>Deinococcus</taxon>
    </lineage>
</organism>
<dbReference type="InterPro" id="IPR000719">
    <property type="entry name" value="Prot_kinase_dom"/>
</dbReference>
<evidence type="ECO:0000256" key="5">
    <source>
        <dbReference type="SAM" id="MobiDB-lite"/>
    </source>
</evidence>
<comment type="caution">
    <text evidence="8">The sequence shown here is derived from an EMBL/GenBank/DDBJ whole genome shotgun (WGS) entry which is preliminary data.</text>
</comment>
<evidence type="ECO:0000259" key="6">
    <source>
        <dbReference type="PROSITE" id="PS50006"/>
    </source>
</evidence>
<keyword evidence="9" id="KW-1185">Reference proteome</keyword>
<dbReference type="PANTHER" id="PTHR43289:SF34">
    <property type="entry name" value="SERINE_THREONINE-PROTEIN KINASE YBDM-RELATED"/>
    <property type="match status" value="1"/>
</dbReference>
<dbReference type="SMART" id="SM00240">
    <property type="entry name" value="FHA"/>
    <property type="match status" value="1"/>
</dbReference>
<keyword evidence="4" id="KW-0067">ATP-binding</keyword>
<dbReference type="InterPro" id="IPR000253">
    <property type="entry name" value="FHA_dom"/>
</dbReference>
<name>A0ABP9VHC4_9DEIO</name>
<dbReference type="SUPFAM" id="SSF49879">
    <property type="entry name" value="SMAD/FHA domain"/>
    <property type="match status" value="1"/>
</dbReference>
<dbReference type="Gene3D" id="3.30.200.20">
    <property type="entry name" value="Phosphorylase Kinase, domain 1"/>
    <property type="match status" value="1"/>
</dbReference>
<feature type="compositionally biased region" description="Pro residues" evidence="5">
    <location>
        <begin position="1520"/>
        <end position="1544"/>
    </location>
</feature>
<dbReference type="CDD" id="cd14014">
    <property type="entry name" value="STKc_PknB_like"/>
    <property type="match status" value="1"/>
</dbReference>
<feature type="region of interest" description="Disordered" evidence="5">
    <location>
        <begin position="1058"/>
        <end position="1096"/>
    </location>
</feature>
<feature type="domain" description="Protein kinase" evidence="7">
    <location>
        <begin position="10"/>
        <end position="282"/>
    </location>
</feature>
<dbReference type="GO" id="GO:0016301">
    <property type="term" value="F:kinase activity"/>
    <property type="evidence" value="ECO:0007669"/>
    <property type="project" value="UniProtKB-KW"/>
</dbReference>
<evidence type="ECO:0000256" key="2">
    <source>
        <dbReference type="ARBA" id="ARBA00022741"/>
    </source>
</evidence>
<keyword evidence="2" id="KW-0547">Nucleotide-binding</keyword>
<evidence type="ECO:0000313" key="8">
    <source>
        <dbReference type="EMBL" id="GAA5503107.1"/>
    </source>
</evidence>
<sequence length="1635" mass="177301">MNDSKLFHQYQLHRPLGGGWLGPVYAATDLDESAEVALRIVDENNSGQSFLIMQLERLLLKVNSLRHPNILPTEPLQQRDHRAFYAMNLAAAGSLRQVLQRQGRSGGGVPLVVAVEIMRQAAAGLAYAHAQGLMHGDLKPENLLLQPGRSLLGNTGYNVQLSDFGLAELRVGLNGTHDRAVVNTLAYTSPEQCRGIRNELRTDIYTLGLILYELVTGMVPFDIRDAADALEKHQHVAPKQPSLLRSDLPEDLEEIILTCLAKNPADRYESADELEGALQQVLNTMMPSGPEPTIRLPTLPVLPAAPTIDAPSTNGQLKLLVYNERHGLEREVWLKGGPVTIGRAPDNTVILEHAGVSRHHLNVEFTAGMPYVTELTATNGTLMDGLPLTSMTRLRWPYRTPLYLRPYWLAIVGPEEKQTKSRIVVKPEVDQIKLVPGQPYHLNVLLANTGQIVDHFQVSVDGIPPEWVQNPYGEVQLNPGTQASTTLILLAPRESKSRAGEYSATVLARSREDTSMYGRAPVNITVAPFREVVATITPPVRKTWRRTTFTFKLENRSNTDGVFAPRLQDREGQIRVIPRIQDLIHLDQMGQMTGGVTPSVKALDPTQVAREAARQAAYEARARGLSAARRALMGEGRIKVENLAAVVPLKAGETSSEPMQVRVPIRWVGLSTQHPFTIDVFDNEDEKEDASPITHASAELHHTPLIPLWLFPILLLLIGILIWWLTRPPAINQFDMVGSGTDVIPGQPFQLHWDTSNAYRVRIPELAANGQGLSRDGTVKVAGITQDQKYTLEARNLIGTLRTRTVVISPKFAKPVIEVFTVNPPRVAGNQSATVTWQVKNATSVNIAGIGNVKASGKQSFKPSRDMNVQIVAKNGTESASDSVQISVAGAQIKEFKVTPEKITRGQSAVLSWNVVDATSVTIDGIGPVSAQGKKTVSPQQTTTYAITALGGNNTSTPATAQLQVTAAKPVITSFSISPNQVRSDKQFTISWNTQNATSVTLQTGSGGATTVGPYGKQSFPAPPADSEIVITATNDQNESVTASRQLGVTPYDAAAEAQRQQEIQRQKDLQAQKDREKQQQLQQEQDKERQAEQEQNNRIQLIEFTATPEQIQGKGDVTLQWKAPGWTTVRLYQKFGNRWVKLNGPTEYGAFAAEGTFPVKNVNTTREFVLQLDLRPTKTNRKPVKNIFRTVKVIPIPAQVRSFTVSPSSLNAAGPVTLTWDVANADAIRLQGIAGPLQNGLWPAKGKTTVNVNRPTTFTLLVGNQQSQAKVDVNVPDPVIASFSASPTVLSAAGPVTLTWNVRNVNAIKIDGLRGPNIDGSWPANSRTTVNVAADRTFILRAGSQQSQVRVNVNIPDPIIQTFNASPLTLNAAGAVTLSWNVQNASAVKIDGLRGPNSDGSWPANFRTTVNVAKTRSFVLRVGNQQRTVTVTVLPPAAIAIRRFDANRTQLDAPGGQVTLSWDVAHAKQVQISGVTGPRAGGTWDPVGSTTVNVNKNTTFTLTAGPQQRVVRVFVNAPVAPPPSNGGGPVTPPSNPNPNPNPNAPARIIRFFVSPKTVKPGTMATLRWEVEGVTSVTIDGLPGTWVAKGGTSIRPQVTTTYVLHAGNQTASATITVTGDNGNADNGNGNLENNP</sequence>
<keyword evidence="1" id="KW-0808">Transferase</keyword>
<evidence type="ECO:0000256" key="1">
    <source>
        <dbReference type="ARBA" id="ARBA00022679"/>
    </source>
</evidence>
<keyword evidence="3 8" id="KW-0418">Kinase</keyword>
<dbReference type="SUPFAM" id="SSF56112">
    <property type="entry name" value="Protein kinase-like (PK-like)"/>
    <property type="match status" value="1"/>
</dbReference>
<dbReference type="PANTHER" id="PTHR43289">
    <property type="entry name" value="MITOGEN-ACTIVATED PROTEIN KINASE KINASE KINASE 20-RELATED"/>
    <property type="match status" value="1"/>
</dbReference>
<dbReference type="Gene3D" id="1.10.510.10">
    <property type="entry name" value="Transferase(Phosphotransferase) domain 1"/>
    <property type="match status" value="1"/>
</dbReference>
<dbReference type="RefSeq" id="WP_353543079.1">
    <property type="nucleotide sequence ID" value="NZ_BAABRN010000038.1"/>
</dbReference>
<accession>A0ABP9VHC4</accession>
<evidence type="ECO:0000256" key="4">
    <source>
        <dbReference type="ARBA" id="ARBA00022840"/>
    </source>
</evidence>